<evidence type="ECO:0000256" key="6">
    <source>
        <dbReference type="SAM" id="MobiDB-lite"/>
    </source>
</evidence>
<dbReference type="PRINTS" id="PR00722">
    <property type="entry name" value="CHYMOTRYPSIN"/>
</dbReference>
<dbReference type="InterPro" id="IPR001314">
    <property type="entry name" value="Peptidase_S1A"/>
</dbReference>
<dbReference type="OrthoDB" id="5918597at2759"/>
<dbReference type="Pfam" id="PF00089">
    <property type="entry name" value="Trypsin"/>
    <property type="match status" value="1"/>
</dbReference>
<organism evidence="8 9">
    <name type="scientific">Stichopus japonicus</name>
    <name type="common">Sea cucumber</name>
    <dbReference type="NCBI Taxonomy" id="307972"/>
    <lineage>
        <taxon>Eukaryota</taxon>
        <taxon>Metazoa</taxon>
        <taxon>Echinodermata</taxon>
        <taxon>Eleutherozoa</taxon>
        <taxon>Echinozoa</taxon>
        <taxon>Holothuroidea</taxon>
        <taxon>Aspidochirotacea</taxon>
        <taxon>Aspidochirotida</taxon>
        <taxon>Stichopodidae</taxon>
        <taxon>Apostichopus</taxon>
    </lineage>
</organism>
<dbReference type="SUPFAM" id="SSF50494">
    <property type="entry name" value="Trypsin-like serine proteases"/>
    <property type="match status" value="1"/>
</dbReference>
<dbReference type="PROSITE" id="PS00134">
    <property type="entry name" value="TRYPSIN_HIS"/>
    <property type="match status" value="1"/>
</dbReference>
<keyword evidence="9" id="KW-1185">Reference proteome</keyword>
<feature type="region of interest" description="Disordered" evidence="6">
    <location>
        <begin position="523"/>
        <end position="572"/>
    </location>
</feature>
<name>A0A2G8KBX8_STIJA</name>
<dbReference type="PANTHER" id="PTHR24252">
    <property type="entry name" value="ACROSIN-RELATED"/>
    <property type="match status" value="1"/>
</dbReference>
<dbReference type="GO" id="GO:0006508">
    <property type="term" value="P:proteolysis"/>
    <property type="evidence" value="ECO:0007669"/>
    <property type="project" value="UniProtKB-KW"/>
</dbReference>
<dbReference type="InterPro" id="IPR043504">
    <property type="entry name" value="Peptidase_S1_PA_chymotrypsin"/>
</dbReference>
<dbReference type="InterPro" id="IPR000859">
    <property type="entry name" value="CUB_dom"/>
</dbReference>
<dbReference type="InterPro" id="IPR018114">
    <property type="entry name" value="TRYPSIN_HIS"/>
</dbReference>
<dbReference type="STRING" id="307972.A0A2G8KBX8"/>
<dbReference type="SUPFAM" id="SSF49854">
    <property type="entry name" value="Spermadhesin, CUB domain"/>
    <property type="match status" value="1"/>
</dbReference>
<dbReference type="PANTHER" id="PTHR24252:SF7">
    <property type="entry name" value="HYALIN"/>
    <property type="match status" value="1"/>
</dbReference>
<feature type="domain" description="Peptidase S1" evidence="7">
    <location>
        <begin position="19"/>
        <end position="254"/>
    </location>
</feature>
<dbReference type="Pfam" id="PF00431">
    <property type="entry name" value="CUB"/>
    <property type="match status" value="1"/>
</dbReference>
<dbReference type="GO" id="GO:0004252">
    <property type="term" value="F:serine-type endopeptidase activity"/>
    <property type="evidence" value="ECO:0007669"/>
    <property type="project" value="InterPro"/>
</dbReference>
<evidence type="ECO:0000313" key="9">
    <source>
        <dbReference type="Proteomes" id="UP000230750"/>
    </source>
</evidence>
<dbReference type="Proteomes" id="UP000230750">
    <property type="component" value="Unassembled WGS sequence"/>
</dbReference>
<evidence type="ECO:0000256" key="3">
    <source>
        <dbReference type="ARBA" id="ARBA00022825"/>
    </source>
</evidence>
<dbReference type="PROSITE" id="PS50240">
    <property type="entry name" value="TRYPSIN_DOM"/>
    <property type="match status" value="1"/>
</dbReference>
<comment type="caution">
    <text evidence="8">The sequence shown here is derived from an EMBL/GenBank/DDBJ whole genome shotgun (WGS) entry which is preliminary data.</text>
</comment>
<dbReference type="Gene3D" id="2.40.10.10">
    <property type="entry name" value="Trypsin-like serine proteases"/>
    <property type="match status" value="1"/>
</dbReference>
<dbReference type="InterPro" id="IPR036790">
    <property type="entry name" value="Frizzled_dom_sf"/>
</dbReference>
<protein>
    <recommendedName>
        <fullName evidence="7">Peptidase S1 domain-containing protein</fullName>
    </recommendedName>
</protein>
<gene>
    <name evidence="8" type="ORF">BSL78_17651</name>
</gene>
<dbReference type="AlphaFoldDB" id="A0A2G8KBX8"/>
<keyword evidence="1 5" id="KW-0645">Protease</keyword>
<evidence type="ECO:0000256" key="5">
    <source>
        <dbReference type="RuleBase" id="RU363034"/>
    </source>
</evidence>
<evidence type="ECO:0000313" key="8">
    <source>
        <dbReference type="EMBL" id="PIK45483.1"/>
    </source>
</evidence>
<dbReference type="EMBL" id="MRZV01000711">
    <property type="protein sequence ID" value="PIK45483.1"/>
    <property type="molecule type" value="Genomic_DNA"/>
</dbReference>
<evidence type="ECO:0000256" key="1">
    <source>
        <dbReference type="ARBA" id="ARBA00022670"/>
    </source>
</evidence>
<dbReference type="FunFam" id="2.40.10.10:FF:000003">
    <property type="entry name" value="Transmembrane serine protease 3"/>
    <property type="match status" value="1"/>
</dbReference>
<evidence type="ECO:0000256" key="2">
    <source>
        <dbReference type="ARBA" id="ARBA00022801"/>
    </source>
</evidence>
<reference evidence="8 9" key="1">
    <citation type="journal article" date="2017" name="PLoS Biol.">
        <title>The sea cucumber genome provides insights into morphological evolution and visceral regeneration.</title>
        <authorList>
            <person name="Zhang X."/>
            <person name="Sun L."/>
            <person name="Yuan J."/>
            <person name="Sun Y."/>
            <person name="Gao Y."/>
            <person name="Zhang L."/>
            <person name="Li S."/>
            <person name="Dai H."/>
            <person name="Hamel J.F."/>
            <person name="Liu C."/>
            <person name="Yu Y."/>
            <person name="Liu S."/>
            <person name="Lin W."/>
            <person name="Guo K."/>
            <person name="Jin S."/>
            <person name="Xu P."/>
            <person name="Storey K.B."/>
            <person name="Huan P."/>
            <person name="Zhang T."/>
            <person name="Zhou Y."/>
            <person name="Zhang J."/>
            <person name="Lin C."/>
            <person name="Li X."/>
            <person name="Xing L."/>
            <person name="Huo D."/>
            <person name="Sun M."/>
            <person name="Wang L."/>
            <person name="Mercier A."/>
            <person name="Li F."/>
            <person name="Yang H."/>
            <person name="Xiang J."/>
        </authorList>
    </citation>
    <scope>NUCLEOTIDE SEQUENCE [LARGE SCALE GENOMIC DNA]</scope>
    <source>
        <strain evidence="8">Shaxun</strain>
        <tissue evidence="8">Muscle</tissue>
    </source>
</reference>
<dbReference type="InterPro" id="IPR035914">
    <property type="entry name" value="Sperma_CUB_dom_sf"/>
</dbReference>
<dbReference type="InterPro" id="IPR033116">
    <property type="entry name" value="TRYPSIN_SER"/>
</dbReference>
<dbReference type="InterPro" id="IPR009003">
    <property type="entry name" value="Peptidase_S1_PA"/>
</dbReference>
<evidence type="ECO:0000259" key="7">
    <source>
        <dbReference type="PROSITE" id="PS50240"/>
    </source>
</evidence>
<keyword evidence="3 5" id="KW-0720">Serine protease</keyword>
<dbReference type="InterPro" id="IPR001254">
    <property type="entry name" value="Trypsin_dom"/>
</dbReference>
<feature type="compositionally biased region" description="Basic and acidic residues" evidence="6">
    <location>
        <begin position="559"/>
        <end position="572"/>
    </location>
</feature>
<keyword evidence="2 5" id="KW-0378">Hydrolase</keyword>
<proteinExistence type="predicted"/>
<sequence>MPAGRQTCGVSSFPASARIIGGNIAIAGRWPWQALLEYRSWLCGGTLISDQWIVTAAHCVATPGMRANLDAVRLGSLFKTDYHESNSERRLIERIVVHPGHTAGFDNDIALIKLQEPVDVTDYVRPACLPSSDQVDEVTRYSTCYATGWGRTSAGGETAYILREDELPLRSSESCDRELKAHGSTTITENMICAGYEYGFDATCKGDSGGPLVCQEANGHWTLVGITSWGYGCQSTSVFTKVSRFTDFIDAVIHGDPLSEGTECETITTTCALSNVPLLKTYATTQTVGQSYVDDVTYDARLDYCYTTELKEVACHFFFRNCEDSVVPCREHCEEVFSGCYYTDTSSYCDAFPVGPPGEDWCQTGHDYCGEANIHLAGETSQGISYPHYSTSQRGSVDCVWLITVPESNHIVFRLNTLTIDENRDTISFGEGTDPDNRTSTVSKIYRLYPIDDIVISNNLGWIRLETDRESGYYQFSGTIYAEVNEINFEAKTEETPELYTKTNFEDKTGETPKLYTKINFEDKTEETPELYTKTNSENKPGETPKLYTKTNSENTAEETQKHFPEIFWEKQ</sequence>
<dbReference type="CDD" id="cd00190">
    <property type="entry name" value="Tryp_SPc"/>
    <property type="match status" value="1"/>
</dbReference>
<dbReference type="Gene3D" id="2.60.120.290">
    <property type="entry name" value="Spermadhesin, CUB domain"/>
    <property type="match status" value="1"/>
</dbReference>
<keyword evidence="4" id="KW-1015">Disulfide bond</keyword>
<dbReference type="PROSITE" id="PS00135">
    <property type="entry name" value="TRYPSIN_SER"/>
    <property type="match status" value="1"/>
</dbReference>
<dbReference type="Gene3D" id="1.10.2000.10">
    <property type="entry name" value="Frizzled cysteine-rich domain"/>
    <property type="match status" value="1"/>
</dbReference>
<dbReference type="SMART" id="SM00020">
    <property type="entry name" value="Tryp_SPc"/>
    <property type="match status" value="1"/>
</dbReference>
<accession>A0A2G8KBX8</accession>
<evidence type="ECO:0000256" key="4">
    <source>
        <dbReference type="ARBA" id="ARBA00023157"/>
    </source>
</evidence>